<evidence type="ECO:0000313" key="5">
    <source>
        <dbReference type="Proteomes" id="UP000183417"/>
    </source>
</evidence>
<proteinExistence type="predicted"/>
<reference evidence="4 5" key="1">
    <citation type="submission" date="2016-10" db="EMBL/GenBank/DDBJ databases">
        <authorList>
            <person name="de Groot N.N."/>
        </authorList>
    </citation>
    <scope>NUCLEOTIDE SEQUENCE [LARGE SCALE GENOMIC DNA]</scope>
    <source>
        <strain evidence="4 5">LMG 24775</strain>
    </source>
</reference>
<evidence type="ECO:0000256" key="2">
    <source>
        <dbReference type="ARBA" id="ARBA00022679"/>
    </source>
</evidence>
<dbReference type="Proteomes" id="UP000183417">
    <property type="component" value="Unassembled WGS sequence"/>
</dbReference>
<dbReference type="Pfam" id="PF00303">
    <property type="entry name" value="Thymidylat_synt"/>
    <property type="match status" value="1"/>
</dbReference>
<evidence type="ECO:0000256" key="1">
    <source>
        <dbReference type="ARBA" id="ARBA00022603"/>
    </source>
</evidence>
<dbReference type="InterPro" id="IPR045097">
    <property type="entry name" value="Thymidate_synth/dCMP_Mease"/>
</dbReference>
<dbReference type="GO" id="GO:0005829">
    <property type="term" value="C:cytosol"/>
    <property type="evidence" value="ECO:0007669"/>
    <property type="project" value="TreeGrafter"/>
</dbReference>
<organism evidence="4 5">
    <name type="scientific">Delftia lacustris</name>
    <dbReference type="NCBI Taxonomy" id="558537"/>
    <lineage>
        <taxon>Bacteria</taxon>
        <taxon>Pseudomonadati</taxon>
        <taxon>Pseudomonadota</taxon>
        <taxon>Betaproteobacteria</taxon>
        <taxon>Burkholderiales</taxon>
        <taxon>Comamonadaceae</taxon>
        <taxon>Delftia</taxon>
    </lineage>
</organism>
<dbReference type="PANTHER" id="PTHR11548:SF1">
    <property type="entry name" value="THYMIDYLATE SYNTHASE 1"/>
    <property type="match status" value="1"/>
</dbReference>
<sequence length="67" mass="8061">MVLPLWFRKHIYNNHFTQVETQLARQPFAYPTLQIKRRPDSIFGYEYEDFEVVGYQHHEPIKAPVAV</sequence>
<dbReference type="AlphaFoldDB" id="A0A1H3FZ81"/>
<dbReference type="InterPro" id="IPR036926">
    <property type="entry name" value="Thymidate_synth/dCMP_Mease_sf"/>
</dbReference>
<dbReference type="GO" id="GO:0004799">
    <property type="term" value="F:thymidylate synthase activity"/>
    <property type="evidence" value="ECO:0007669"/>
    <property type="project" value="TreeGrafter"/>
</dbReference>
<evidence type="ECO:0000313" key="4">
    <source>
        <dbReference type="EMBL" id="SDX96286.1"/>
    </source>
</evidence>
<gene>
    <name evidence="4" type="ORF">SAMN05421547_1027</name>
</gene>
<keyword evidence="2" id="KW-0808">Transferase</keyword>
<feature type="domain" description="Thymidylate synthase/dCMP hydroxymethylase" evidence="3">
    <location>
        <begin position="9"/>
        <end position="67"/>
    </location>
</feature>
<dbReference type="Gene3D" id="3.30.572.10">
    <property type="entry name" value="Thymidylate synthase/dCMP hydroxymethylase domain"/>
    <property type="match status" value="1"/>
</dbReference>
<dbReference type="PANTHER" id="PTHR11548">
    <property type="entry name" value="THYMIDYLATE SYNTHASE 1"/>
    <property type="match status" value="1"/>
</dbReference>
<evidence type="ECO:0000259" key="3">
    <source>
        <dbReference type="Pfam" id="PF00303"/>
    </source>
</evidence>
<dbReference type="SUPFAM" id="SSF55831">
    <property type="entry name" value="Thymidylate synthase/dCMP hydroxymethylase"/>
    <property type="match status" value="1"/>
</dbReference>
<dbReference type="GO" id="GO:0006231">
    <property type="term" value="P:dTMP biosynthetic process"/>
    <property type="evidence" value="ECO:0007669"/>
    <property type="project" value="TreeGrafter"/>
</dbReference>
<keyword evidence="1" id="KW-0489">Methyltransferase</keyword>
<dbReference type="GO" id="GO:0032259">
    <property type="term" value="P:methylation"/>
    <property type="evidence" value="ECO:0007669"/>
    <property type="project" value="UniProtKB-KW"/>
</dbReference>
<accession>A0A1H3FZ81</accession>
<dbReference type="InterPro" id="IPR023451">
    <property type="entry name" value="Thymidate_synth/dCMP_Mease_dom"/>
</dbReference>
<name>A0A1H3FZ81_9BURK</name>
<dbReference type="EMBL" id="FNPE01000002">
    <property type="protein sequence ID" value="SDX96286.1"/>
    <property type="molecule type" value="Genomic_DNA"/>
</dbReference>
<protein>
    <submittedName>
        <fullName evidence="4">Thymidylate synthase</fullName>
    </submittedName>
</protein>